<sequence>MSEDTRASQKIGDKTAEQIISHLRVNAIADYYNIEKLAKLSTGKIDLILKKEVDFFIIPQIIDEMSTSNRNAELRSLIASATARYIEELTSSQVLRTIDLEHHLTIEILEACGERIQQLMEDLSGAHGLKNQYKHAKDLHERGQNLTVAKVRSVIEQLKNTPKCRNCKREFGCYIEEPPSGLTEGNNFVLRCAGCQCRH</sequence>
<dbReference type="AlphaFoldDB" id="A0A8J5P731"/>
<dbReference type="Proteomes" id="UP000694050">
    <property type="component" value="Unassembled WGS sequence"/>
</dbReference>
<organism evidence="1 2">
    <name type="scientific">Fusarium oxysporum f. sp. rapae</name>
    <dbReference type="NCBI Taxonomy" id="485398"/>
    <lineage>
        <taxon>Eukaryota</taxon>
        <taxon>Fungi</taxon>
        <taxon>Dikarya</taxon>
        <taxon>Ascomycota</taxon>
        <taxon>Pezizomycotina</taxon>
        <taxon>Sordariomycetes</taxon>
        <taxon>Hypocreomycetidae</taxon>
        <taxon>Hypocreales</taxon>
        <taxon>Nectriaceae</taxon>
        <taxon>Fusarium</taxon>
        <taxon>Fusarium oxysporum species complex</taxon>
    </lineage>
</organism>
<evidence type="ECO:0000313" key="1">
    <source>
        <dbReference type="EMBL" id="KAG7419963.1"/>
    </source>
</evidence>
<proteinExistence type="predicted"/>
<name>A0A8J5P731_FUSOX</name>
<gene>
    <name evidence="1" type="ORF">Forpe1208_v003353</name>
</gene>
<accession>A0A8J5P731</accession>
<evidence type="ECO:0000313" key="2">
    <source>
        <dbReference type="Proteomes" id="UP000694050"/>
    </source>
</evidence>
<comment type="caution">
    <text evidence="1">The sequence shown here is derived from an EMBL/GenBank/DDBJ whole genome shotgun (WGS) entry which is preliminary data.</text>
</comment>
<dbReference type="EMBL" id="JAELUQ010000002">
    <property type="protein sequence ID" value="KAG7419963.1"/>
    <property type="molecule type" value="Genomic_DNA"/>
</dbReference>
<protein>
    <submittedName>
        <fullName evidence="1">Uncharacterized protein</fullName>
    </submittedName>
</protein>
<reference evidence="1" key="1">
    <citation type="submission" date="2021-04" db="EMBL/GenBank/DDBJ databases">
        <title>First draft genome resource for Brassicaceae pathogens Fusarium oxysporum f. sp. raphani and Fusarium oxysporum f. sp. rapae.</title>
        <authorList>
            <person name="Asai S."/>
        </authorList>
    </citation>
    <scope>NUCLEOTIDE SEQUENCE</scope>
    <source>
        <strain evidence="1">Tf1208</strain>
    </source>
</reference>